<organism evidence="3 4">
    <name type="scientific">Acanthopleuribacter pedis</name>
    <dbReference type="NCBI Taxonomy" id="442870"/>
    <lineage>
        <taxon>Bacteria</taxon>
        <taxon>Pseudomonadati</taxon>
        <taxon>Acidobacteriota</taxon>
        <taxon>Holophagae</taxon>
        <taxon>Acanthopleuribacterales</taxon>
        <taxon>Acanthopleuribacteraceae</taxon>
        <taxon>Acanthopleuribacter</taxon>
    </lineage>
</organism>
<dbReference type="AlphaFoldDB" id="A0A8J7QH62"/>
<reference evidence="3" key="1">
    <citation type="submission" date="2021-03" db="EMBL/GenBank/DDBJ databases">
        <authorList>
            <person name="Wang G."/>
        </authorList>
    </citation>
    <scope>NUCLEOTIDE SEQUENCE</scope>
    <source>
        <strain evidence="3">KCTC 12899</strain>
    </source>
</reference>
<keyword evidence="4" id="KW-1185">Reference proteome</keyword>
<proteinExistence type="predicted"/>
<dbReference type="RefSeq" id="WP_207862293.1">
    <property type="nucleotide sequence ID" value="NZ_JAFREP010000034.1"/>
</dbReference>
<feature type="compositionally biased region" description="Low complexity" evidence="2">
    <location>
        <begin position="12"/>
        <end position="29"/>
    </location>
</feature>
<gene>
    <name evidence="3" type="ORF">J3U88_27860</name>
</gene>
<feature type="coiled-coil region" evidence="1">
    <location>
        <begin position="612"/>
        <end position="639"/>
    </location>
</feature>
<sequence length="712" mass="77962">MSGLHLDGPRRTSNAQPPTTPTSSTFGPSANSGRTSPRLNGDGPMTSATTEAPSLSRVHAEPKRVQFIQANASTVHESMGPDGRREMMQHKVDQVFDQIKIMASQHLLDTRPGTTHIVSVPEFFWNTHMEHATPDEKHQLIGMLQDRVAQSGLGNALFLMGTVVTSEPPAMLAPIDPNHLPSVERILGYQNNELSQAFQEAVSRNPESFTQEPSDARIDLTSVASLAEAIAKKKEAPVSQEILERAAELIKEVRDNLAPVTILAGHMDQAALGRNLNHFLEQTTPEGMREAVQHICPSFDCPATGGGDRVLEKLKNFLADNRGNLGNVHKLARVFKDYVAPFKLSRTEYSGGLPTGRSAPRGLPTTFKLLQNSPEMDVAQLHEEGRKMFKAIRNEAIVLDGSGQRSPRLVSKFAPSVVDVPSYADAMNDKVHPKQRDSFRHLPGGMTPAHEGPEMTARLQAEGHNPSMQIVDLPGGGKQLGMVVCRDINSGHYAEHVSEALNDTEIFHLISGGINTGEFRESAPRVPIIARTDGHYTDSEVRFGATQRPVAGTAYRQSELGGTFGPVPKEEMYQRRLPGGPAQWQVSDTIHTQGAAPSSDGSFTDSHTEVEIPLLKKDIEHYQAQLDDLRREIGNFDRALVYMKEGGLAEKSNIYGMISFTPAQKQAWESEPKRGVDILHQVLENLQGDLNSVEARLQAKQKRLAAVSPPTT</sequence>
<evidence type="ECO:0000313" key="4">
    <source>
        <dbReference type="Proteomes" id="UP000664417"/>
    </source>
</evidence>
<feature type="coiled-coil region" evidence="1">
    <location>
        <begin position="676"/>
        <end position="703"/>
    </location>
</feature>
<keyword evidence="1" id="KW-0175">Coiled coil</keyword>
<dbReference type="EMBL" id="JAFREP010000034">
    <property type="protein sequence ID" value="MBO1322320.1"/>
    <property type="molecule type" value="Genomic_DNA"/>
</dbReference>
<protein>
    <submittedName>
        <fullName evidence="3">Uncharacterized protein</fullName>
    </submittedName>
</protein>
<feature type="region of interest" description="Disordered" evidence="2">
    <location>
        <begin position="1"/>
        <end position="60"/>
    </location>
</feature>
<dbReference type="Proteomes" id="UP000664417">
    <property type="component" value="Unassembled WGS sequence"/>
</dbReference>
<name>A0A8J7QH62_9BACT</name>
<evidence type="ECO:0000256" key="2">
    <source>
        <dbReference type="SAM" id="MobiDB-lite"/>
    </source>
</evidence>
<accession>A0A8J7QH62</accession>
<evidence type="ECO:0000256" key="1">
    <source>
        <dbReference type="SAM" id="Coils"/>
    </source>
</evidence>
<comment type="caution">
    <text evidence="3">The sequence shown here is derived from an EMBL/GenBank/DDBJ whole genome shotgun (WGS) entry which is preliminary data.</text>
</comment>
<evidence type="ECO:0000313" key="3">
    <source>
        <dbReference type="EMBL" id="MBO1322320.1"/>
    </source>
</evidence>